<dbReference type="Pfam" id="PF00005">
    <property type="entry name" value="ABC_tran"/>
    <property type="match status" value="1"/>
</dbReference>
<keyword evidence="6" id="KW-1185">Reference proteome</keyword>
<organism evidence="5 6">
    <name type="scientific">Faecalibacterium faecis</name>
    <dbReference type="NCBI Taxonomy" id="3133157"/>
    <lineage>
        <taxon>Bacteria</taxon>
        <taxon>Bacillati</taxon>
        <taxon>Bacillota</taxon>
        <taxon>Clostridia</taxon>
        <taxon>Eubacteriales</taxon>
        <taxon>Oscillospiraceae</taxon>
        <taxon>Faecalibacterium</taxon>
    </lineage>
</organism>
<comment type="caution">
    <text evidence="5">The sequence shown here is derived from an EMBL/GenBank/DDBJ whole genome shotgun (WGS) entry which is preliminary data.</text>
</comment>
<keyword evidence="1" id="KW-0813">Transport</keyword>
<dbReference type="PANTHER" id="PTHR42939:SF3">
    <property type="entry name" value="ABC TRANSPORTER ATP-BINDING COMPONENT"/>
    <property type="match status" value="1"/>
</dbReference>
<gene>
    <name evidence="5" type="ORF">WMO17_00180</name>
</gene>
<sequence>MNALELRGLTKHYKDFTLGPLDLTLPGGTICGLIGENGAGKSTTIKLILDMLQRDGGTVTILDRDNRTDLVHTKEEIGVVLGSDGIPLCLNAVEVGKVMAGIYRNWDAGDYTAFCRKFDLPPDKKYKDYSAGMQRKLCIAVALAHHPKLLLLDEATNGLDPVVRDEVTDLLLDFARDENHSILISSHIVSDLEKLCDTIAFLHKGRLLLCEEKDALREEYALWHGTAAQLAALDTRVYGKRVTPYGVEALVRRDAMPAGAELTPVSIEELFVLMVKGECAA</sequence>
<dbReference type="InterPro" id="IPR003593">
    <property type="entry name" value="AAA+_ATPase"/>
</dbReference>
<dbReference type="SUPFAM" id="SSF52540">
    <property type="entry name" value="P-loop containing nucleoside triphosphate hydrolases"/>
    <property type="match status" value="1"/>
</dbReference>
<evidence type="ECO:0000256" key="3">
    <source>
        <dbReference type="ARBA" id="ARBA00022840"/>
    </source>
</evidence>
<evidence type="ECO:0000256" key="1">
    <source>
        <dbReference type="ARBA" id="ARBA00022448"/>
    </source>
</evidence>
<dbReference type="SMART" id="SM00382">
    <property type="entry name" value="AAA"/>
    <property type="match status" value="1"/>
</dbReference>
<dbReference type="InterPro" id="IPR003439">
    <property type="entry name" value="ABC_transporter-like_ATP-bd"/>
</dbReference>
<dbReference type="CDD" id="cd03230">
    <property type="entry name" value="ABC_DR_subfamily_A"/>
    <property type="match status" value="1"/>
</dbReference>
<dbReference type="GO" id="GO:0005524">
    <property type="term" value="F:ATP binding"/>
    <property type="evidence" value="ECO:0007669"/>
    <property type="project" value="UniProtKB-KW"/>
</dbReference>
<evidence type="ECO:0000259" key="4">
    <source>
        <dbReference type="PROSITE" id="PS50893"/>
    </source>
</evidence>
<reference evidence="5 6" key="1">
    <citation type="submission" date="2024-03" db="EMBL/GenBank/DDBJ databases">
        <title>Human intestinal bacterial collection.</title>
        <authorList>
            <person name="Pauvert C."/>
            <person name="Hitch T.C.A."/>
            <person name="Clavel T."/>
        </authorList>
    </citation>
    <scope>NUCLEOTIDE SEQUENCE [LARGE SCALE GENOMIC DNA]</scope>
    <source>
        <strain evidence="5 6">CLA-JM-H7-B</strain>
    </source>
</reference>
<dbReference type="PANTHER" id="PTHR42939">
    <property type="entry name" value="ABC TRANSPORTER ATP-BINDING PROTEIN ALBC-RELATED"/>
    <property type="match status" value="1"/>
</dbReference>
<dbReference type="RefSeq" id="WP_349137234.1">
    <property type="nucleotide sequence ID" value="NZ_JBBMEP010000001.1"/>
</dbReference>
<dbReference type="InterPro" id="IPR027417">
    <property type="entry name" value="P-loop_NTPase"/>
</dbReference>
<evidence type="ECO:0000313" key="6">
    <source>
        <dbReference type="Proteomes" id="UP001496146"/>
    </source>
</evidence>
<accession>A0ABV1BK75</accession>
<proteinExistence type="predicted"/>
<keyword evidence="3 5" id="KW-0067">ATP-binding</keyword>
<dbReference type="PROSITE" id="PS50893">
    <property type="entry name" value="ABC_TRANSPORTER_2"/>
    <property type="match status" value="1"/>
</dbReference>
<keyword evidence="2" id="KW-0547">Nucleotide-binding</keyword>
<dbReference type="Proteomes" id="UP001496146">
    <property type="component" value="Unassembled WGS sequence"/>
</dbReference>
<dbReference type="InterPro" id="IPR017871">
    <property type="entry name" value="ABC_transporter-like_CS"/>
</dbReference>
<dbReference type="InterPro" id="IPR051782">
    <property type="entry name" value="ABC_Transporter_VariousFunc"/>
</dbReference>
<evidence type="ECO:0000256" key="2">
    <source>
        <dbReference type="ARBA" id="ARBA00022741"/>
    </source>
</evidence>
<evidence type="ECO:0000313" key="5">
    <source>
        <dbReference type="EMBL" id="MEQ2375789.1"/>
    </source>
</evidence>
<dbReference type="EMBL" id="JBBMEP010000001">
    <property type="protein sequence ID" value="MEQ2375789.1"/>
    <property type="molecule type" value="Genomic_DNA"/>
</dbReference>
<dbReference type="PROSITE" id="PS00211">
    <property type="entry name" value="ABC_TRANSPORTER_1"/>
    <property type="match status" value="1"/>
</dbReference>
<feature type="domain" description="ABC transporter" evidence="4">
    <location>
        <begin position="1"/>
        <end position="229"/>
    </location>
</feature>
<dbReference type="Gene3D" id="3.40.50.300">
    <property type="entry name" value="P-loop containing nucleotide triphosphate hydrolases"/>
    <property type="match status" value="1"/>
</dbReference>
<name>A0ABV1BK75_9FIRM</name>
<protein>
    <submittedName>
        <fullName evidence="5">ABC transporter ATP-binding protein</fullName>
    </submittedName>
</protein>